<organism evidence="1 2">
    <name type="scientific">Moellerella wisconsensis</name>
    <dbReference type="NCBI Taxonomy" id="158849"/>
    <lineage>
        <taxon>Bacteria</taxon>
        <taxon>Pseudomonadati</taxon>
        <taxon>Pseudomonadota</taxon>
        <taxon>Gammaproteobacteria</taxon>
        <taxon>Enterobacterales</taxon>
        <taxon>Morganellaceae</taxon>
        <taxon>Moellerella</taxon>
    </lineage>
</organism>
<keyword evidence="1" id="KW-0614">Plasmid</keyword>
<geneLocation type="plasmid" evidence="1 2">
    <name>pW1-b</name>
</geneLocation>
<name>A0ACD3YF35_9GAMM</name>
<evidence type="ECO:0000313" key="1">
    <source>
        <dbReference type="EMBL" id="UNH40919.1"/>
    </source>
</evidence>
<proteinExistence type="predicted"/>
<accession>A0ACD3YF35</accession>
<sequence>MSSPISTEMELEHTSVPLSEKFDENFQTILAAYYCRDYRFVTQAHDLVEPSQFDNQAMGILVKTAGNYFKMYRSPPSIETLVAMVTADIKKKVIRADYSKDIVEAIKRINAVKLTDSQYMVDQVTIFAQSVAFDNAMMKAAEFKDKGDFEKAMQIMDKVKYLGAKGTSEVYDYFEESAKRYEARERVASGEAPPQGITTGNRAFDNLLYHKGWGRREMVLFMGFAKSGKSTAMGEFSVNATLAGYNILYLSLEVHKEIIADRFDARLSETEMEALVDDRDKVTKKLKEIGADEKIGKLYVVQRPSGSVSPNDVARIIEAIISTGVTLDMVAVDYADLMKPNYRSGDPREDVKSIYSDLRAVYDTYNVAGMTASQTNREGGSSEVATMMHAADNIEKVRIADLVITINKTEEEKAKGEARLYIAGSRNQKGEVSIRIEQNLDQMRFIKRVIDIT</sequence>
<evidence type="ECO:0000313" key="2">
    <source>
        <dbReference type="Proteomes" id="UP000829420"/>
    </source>
</evidence>
<dbReference type="EMBL" id="CP093257">
    <property type="protein sequence ID" value="UNH40919.1"/>
    <property type="molecule type" value="Genomic_DNA"/>
</dbReference>
<keyword evidence="2" id="KW-1185">Reference proteome</keyword>
<reference evidence="1" key="1">
    <citation type="submission" date="2022-03" db="EMBL/GenBank/DDBJ databases">
        <title>ESBL-producing Moellerella wisconsensis and Escherichia marmotae isolated from wild game meat.</title>
        <authorList>
            <person name="Biggel M."/>
        </authorList>
    </citation>
    <scope>NUCLEOTIDE SEQUENCE</scope>
    <source>
        <strain evidence="1">W1</strain>
    </source>
</reference>
<gene>
    <name evidence="1" type="ORF">MNY70_18310</name>
</gene>
<protein>
    <submittedName>
        <fullName evidence="1">Uncharacterized protein</fullName>
    </submittedName>
</protein>
<dbReference type="Proteomes" id="UP000829420">
    <property type="component" value="Plasmid pW1-b"/>
</dbReference>